<name>A0A8I2YV87_9AGAM</name>
<sequence length="240" mass="24999">MFFRPALLIAGAGLAVAQSLSSQCSSTLLAIASSQQATCLDLALLAPLAVSNTSSTSIIPAVNTWLTGVCGQPACTNATLQAVVMNITSGCSSDLASLGLTTNDTSSLVTTVQVAYPTVRQIACLKDTSANSLCVTEELTDIQSATTTLSIDNVVGLITQAMTGATINIPQNVTCSNCSKAAYNIVAQSFPSVVSGEQSTFQSECGSTFTRWTDTFQHPGDCHQLDEFDGWSCLSFCQQP</sequence>
<keyword evidence="1" id="KW-0732">Signal</keyword>
<reference evidence="2" key="1">
    <citation type="submission" date="2021-03" db="EMBL/GenBank/DDBJ databases">
        <title>Evolutionary innovations through gain and loss of genes in the ectomycorrhizal Boletales.</title>
        <authorList>
            <person name="Wu G."/>
            <person name="Miyauchi S."/>
            <person name="Morin E."/>
            <person name="Yang Z.-L."/>
            <person name="Xu J."/>
            <person name="Martin F.M."/>
        </authorList>
    </citation>
    <scope>NUCLEOTIDE SEQUENCE</scope>
    <source>
        <strain evidence="2">BR01</strain>
    </source>
</reference>
<keyword evidence="3" id="KW-1185">Reference proteome</keyword>
<proteinExistence type="predicted"/>
<feature type="signal peptide" evidence="1">
    <location>
        <begin position="1"/>
        <end position="17"/>
    </location>
</feature>
<comment type="caution">
    <text evidence="2">The sequence shown here is derived from an EMBL/GenBank/DDBJ whole genome shotgun (WGS) entry which is preliminary data.</text>
</comment>
<organism evidence="2 3">
    <name type="scientific">Boletus reticuloceps</name>
    <dbReference type="NCBI Taxonomy" id="495285"/>
    <lineage>
        <taxon>Eukaryota</taxon>
        <taxon>Fungi</taxon>
        <taxon>Dikarya</taxon>
        <taxon>Basidiomycota</taxon>
        <taxon>Agaricomycotina</taxon>
        <taxon>Agaricomycetes</taxon>
        <taxon>Agaricomycetidae</taxon>
        <taxon>Boletales</taxon>
        <taxon>Boletineae</taxon>
        <taxon>Boletaceae</taxon>
        <taxon>Boletoideae</taxon>
        <taxon>Boletus</taxon>
    </lineage>
</organism>
<evidence type="ECO:0000256" key="1">
    <source>
        <dbReference type="SAM" id="SignalP"/>
    </source>
</evidence>
<dbReference type="AlphaFoldDB" id="A0A8I2YV87"/>
<feature type="chain" id="PRO_5034553491" evidence="1">
    <location>
        <begin position="18"/>
        <end position="240"/>
    </location>
</feature>
<dbReference type="Proteomes" id="UP000683000">
    <property type="component" value="Unassembled WGS sequence"/>
</dbReference>
<evidence type="ECO:0000313" key="2">
    <source>
        <dbReference type="EMBL" id="KAG6378252.1"/>
    </source>
</evidence>
<gene>
    <name evidence="2" type="ORF">JVT61DRAFT_13958</name>
</gene>
<dbReference type="EMBL" id="JAGFBS010000007">
    <property type="protein sequence ID" value="KAG6378252.1"/>
    <property type="molecule type" value="Genomic_DNA"/>
</dbReference>
<dbReference type="OrthoDB" id="2536450at2759"/>
<evidence type="ECO:0000313" key="3">
    <source>
        <dbReference type="Proteomes" id="UP000683000"/>
    </source>
</evidence>
<dbReference type="PANTHER" id="PTHR34862:SF1">
    <property type="entry name" value="SPARK DOMAIN-CONTAINING PROTEIN"/>
    <property type="match status" value="1"/>
</dbReference>
<protein>
    <submittedName>
        <fullName evidence="2">Uncharacterized protein</fullName>
    </submittedName>
</protein>
<accession>A0A8I2YV87</accession>
<dbReference type="PANTHER" id="PTHR34862">
    <property type="entry name" value="SPARK DOMAIN-CONTAINING PROTEIN"/>
    <property type="match status" value="1"/>
</dbReference>